<name>A0ABR1NRY9_DIAER</name>
<dbReference type="PANTHER" id="PTHR11552:SF78">
    <property type="entry name" value="GLUCOSE-METHANOL-CHOLINE OXIDOREDUCTASE N-TERMINAL DOMAIN-CONTAINING PROTEIN"/>
    <property type="match status" value="1"/>
</dbReference>
<accession>A0ABR1NRY9</accession>
<dbReference type="EMBL" id="JAKNSF020000130">
    <property type="protein sequence ID" value="KAK7713054.1"/>
    <property type="molecule type" value="Genomic_DNA"/>
</dbReference>
<organism evidence="3 4">
    <name type="scientific">Diaporthe eres</name>
    <name type="common">Phomopsis oblonga</name>
    <dbReference type="NCBI Taxonomy" id="83184"/>
    <lineage>
        <taxon>Eukaryota</taxon>
        <taxon>Fungi</taxon>
        <taxon>Dikarya</taxon>
        <taxon>Ascomycota</taxon>
        <taxon>Pezizomycotina</taxon>
        <taxon>Sordariomycetes</taxon>
        <taxon>Sordariomycetidae</taxon>
        <taxon>Diaporthales</taxon>
        <taxon>Diaporthaceae</taxon>
        <taxon>Diaporthe</taxon>
        <taxon>Diaporthe eres species complex</taxon>
    </lineage>
</organism>
<dbReference type="Gene3D" id="3.30.560.10">
    <property type="entry name" value="Glucose Oxidase, domain 3"/>
    <property type="match status" value="1"/>
</dbReference>
<dbReference type="SUPFAM" id="SSF51905">
    <property type="entry name" value="FAD/NAD(P)-binding domain"/>
    <property type="match status" value="1"/>
</dbReference>
<comment type="caution">
    <text evidence="3">The sequence shown here is derived from an EMBL/GenBank/DDBJ whole genome shotgun (WGS) entry which is preliminary data.</text>
</comment>
<dbReference type="InterPro" id="IPR012132">
    <property type="entry name" value="GMC_OxRdtase"/>
</dbReference>
<evidence type="ECO:0000256" key="1">
    <source>
        <dbReference type="ARBA" id="ARBA00010790"/>
    </source>
</evidence>
<dbReference type="Pfam" id="PF05199">
    <property type="entry name" value="GMC_oxred_C"/>
    <property type="match status" value="1"/>
</dbReference>
<comment type="similarity">
    <text evidence="1">Belongs to the GMC oxidoreductase family.</text>
</comment>
<evidence type="ECO:0000313" key="3">
    <source>
        <dbReference type="EMBL" id="KAK7713054.1"/>
    </source>
</evidence>
<dbReference type="PANTHER" id="PTHR11552">
    <property type="entry name" value="GLUCOSE-METHANOL-CHOLINE GMC OXIDOREDUCTASE"/>
    <property type="match status" value="1"/>
</dbReference>
<evidence type="ECO:0000259" key="2">
    <source>
        <dbReference type="Pfam" id="PF05199"/>
    </source>
</evidence>
<sequence>MKDGPVLDTGFWVDNDLGIKQHMWVYKKSREIVRRTETFEGEVAVGHPSFPRGSKASAVDSKIADVLDIDVYTRGDKAIEAWLRGRIACCWHTLGTCKMAPLDRGGVVDPELNVHGVKGVKVADLSILPGNVGANTCNIAMAVGENAADLVARDLGFVVN</sequence>
<feature type="domain" description="Glucose-methanol-choline oxidoreductase C-terminal" evidence="2">
    <location>
        <begin position="5"/>
        <end position="144"/>
    </location>
</feature>
<evidence type="ECO:0000313" key="4">
    <source>
        <dbReference type="Proteomes" id="UP001430848"/>
    </source>
</evidence>
<protein>
    <recommendedName>
        <fullName evidence="2">Glucose-methanol-choline oxidoreductase C-terminal domain-containing protein</fullName>
    </recommendedName>
</protein>
<dbReference type="Proteomes" id="UP001430848">
    <property type="component" value="Unassembled WGS sequence"/>
</dbReference>
<reference evidence="3 4" key="1">
    <citation type="submission" date="2024-02" db="EMBL/GenBank/DDBJ databases">
        <title>De novo assembly and annotation of 12 fungi associated with fruit tree decline syndrome in Ontario, Canada.</title>
        <authorList>
            <person name="Sulman M."/>
            <person name="Ellouze W."/>
            <person name="Ilyukhin E."/>
        </authorList>
    </citation>
    <scope>NUCLEOTIDE SEQUENCE [LARGE SCALE GENOMIC DNA]</scope>
    <source>
        <strain evidence="3 4">M169</strain>
    </source>
</reference>
<gene>
    <name evidence="3" type="ORF">SLS63_012197</name>
</gene>
<dbReference type="Gene3D" id="3.50.50.60">
    <property type="entry name" value="FAD/NAD(P)-binding domain"/>
    <property type="match status" value="1"/>
</dbReference>
<dbReference type="InterPro" id="IPR036188">
    <property type="entry name" value="FAD/NAD-bd_sf"/>
</dbReference>
<dbReference type="InterPro" id="IPR007867">
    <property type="entry name" value="GMC_OxRtase_C"/>
</dbReference>
<keyword evidence="4" id="KW-1185">Reference proteome</keyword>
<proteinExistence type="inferred from homology"/>